<protein>
    <submittedName>
        <fullName evidence="2">Uncharacterized protein</fullName>
    </submittedName>
</protein>
<name>A0A1Y1ICP5_KLENI</name>
<sequence>MRRSSALDLLLLTATEGALLSGIDQDAQPRLPANQSSLYEGGIAGPSGQAKSLATRGAARFPYPYGKDSKVVKLIP</sequence>
<proteinExistence type="predicted"/>
<evidence type="ECO:0000313" key="3">
    <source>
        <dbReference type="Proteomes" id="UP000054558"/>
    </source>
</evidence>
<feature type="chain" id="PRO_5013344843" evidence="1">
    <location>
        <begin position="18"/>
        <end position="76"/>
    </location>
</feature>
<organism evidence="2 3">
    <name type="scientific">Klebsormidium nitens</name>
    <name type="common">Green alga</name>
    <name type="synonym">Ulothrix nitens</name>
    <dbReference type="NCBI Taxonomy" id="105231"/>
    <lineage>
        <taxon>Eukaryota</taxon>
        <taxon>Viridiplantae</taxon>
        <taxon>Streptophyta</taxon>
        <taxon>Klebsormidiophyceae</taxon>
        <taxon>Klebsormidiales</taxon>
        <taxon>Klebsormidiaceae</taxon>
        <taxon>Klebsormidium</taxon>
    </lineage>
</organism>
<accession>A0A1Y1ICP5</accession>
<dbReference type="AlphaFoldDB" id="A0A1Y1ICP5"/>
<evidence type="ECO:0000256" key="1">
    <source>
        <dbReference type="SAM" id="SignalP"/>
    </source>
</evidence>
<dbReference type="EMBL" id="DF237206">
    <property type="protein sequence ID" value="GAQ85848.1"/>
    <property type="molecule type" value="Genomic_DNA"/>
</dbReference>
<keyword evidence="3" id="KW-1185">Reference proteome</keyword>
<keyword evidence="1" id="KW-0732">Signal</keyword>
<feature type="signal peptide" evidence="1">
    <location>
        <begin position="1"/>
        <end position="17"/>
    </location>
</feature>
<gene>
    <name evidence="2" type="ORF">KFL_002570160</name>
</gene>
<dbReference type="Proteomes" id="UP000054558">
    <property type="component" value="Unassembled WGS sequence"/>
</dbReference>
<evidence type="ECO:0000313" key="2">
    <source>
        <dbReference type="EMBL" id="GAQ85848.1"/>
    </source>
</evidence>
<reference evidence="2 3" key="1">
    <citation type="journal article" date="2014" name="Nat. Commun.">
        <title>Klebsormidium flaccidum genome reveals primary factors for plant terrestrial adaptation.</title>
        <authorList>
            <person name="Hori K."/>
            <person name="Maruyama F."/>
            <person name="Fujisawa T."/>
            <person name="Togashi T."/>
            <person name="Yamamoto N."/>
            <person name="Seo M."/>
            <person name="Sato S."/>
            <person name="Yamada T."/>
            <person name="Mori H."/>
            <person name="Tajima N."/>
            <person name="Moriyama T."/>
            <person name="Ikeuchi M."/>
            <person name="Watanabe M."/>
            <person name="Wada H."/>
            <person name="Kobayashi K."/>
            <person name="Saito M."/>
            <person name="Masuda T."/>
            <person name="Sasaki-Sekimoto Y."/>
            <person name="Mashiguchi K."/>
            <person name="Awai K."/>
            <person name="Shimojima M."/>
            <person name="Masuda S."/>
            <person name="Iwai M."/>
            <person name="Nobusawa T."/>
            <person name="Narise T."/>
            <person name="Kondo S."/>
            <person name="Saito H."/>
            <person name="Sato R."/>
            <person name="Murakawa M."/>
            <person name="Ihara Y."/>
            <person name="Oshima-Yamada Y."/>
            <person name="Ohtaka K."/>
            <person name="Satoh M."/>
            <person name="Sonobe K."/>
            <person name="Ishii M."/>
            <person name="Ohtani R."/>
            <person name="Kanamori-Sato M."/>
            <person name="Honoki R."/>
            <person name="Miyazaki D."/>
            <person name="Mochizuki H."/>
            <person name="Umetsu J."/>
            <person name="Higashi K."/>
            <person name="Shibata D."/>
            <person name="Kamiya Y."/>
            <person name="Sato N."/>
            <person name="Nakamura Y."/>
            <person name="Tabata S."/>
            <person name="Ida S."/>
            <person name="Kurokawa K."/>
            <person name="Ohta H."/>
        </authorList>
    </citation>
    <scope>NUCLEOTIDE SEQUENCE [LARGE SCALE GENOMIC DNA]</scope>
    <source>
        <strain evidence="2 3">NIES-2285</strain>
    </source>
</reference>